<sequence>MMGCRIYLSSAGSWGSCPTVLLYGELRPYDGLPTFLGRPWKNHSSTVIFMHCLLQDIIHNPAGWESWNSSVPVPDTMFYGEFQNRGDGAKTEERVDWPAFHVITDPASPKLSRCTSSSKSSSSVSTASYGTCKSQPHTQRARPASASRALPPLPLHHTLELAGAAPPPHPRRRPSTKPPPASRPAATPRCCSVAPSHTPPPAGAPYPAARRLHVDTSCWGTDSCQPIARLRLACPAHRLAPPRVAAFCHGIAPDRPSSCSNLVTTQPAAPPPGLGLPLLH</sequence>
<gene>
    <name evidence="6" type="ORF">C2845_PM16G05540</name>
</gene>
<dbReference type="GO" id="GO:0030599">
    <property type="term" value="F:pectinesterase activity"/>
    <property type="evidence" value="ECO:0007669"/>
    <property type="project" value="InterPro"/>
</dbReference>
<dbReference type="GO" id="GO:0042545">
    <property type="term" value="P:cell wall modification"/>
    <property type="evidence" value="ECO:0007669"/>
    <property type="project" value="InterPro"/>
</dbReference>
<comment type="pathway">
    <text evidence="1">Glycan metabolism; pectin degradation; 2-dehydro-3-deoxy-D-gluconate from pectin: step 1/5.</text>
</comment>
<dbReference type="Proteomes" id="UP000275267">
    <property type="component" value="Unassembled WGS sequence"/>
</dbReference>
<organism evidence="6 7">
    <name type="scientific">Panicum miliaceum</name>
    <name type="common">Proso millet</name>
    <name type="synonym">Broomcorn millet</name>
    <dbReference type="NCBI Taxonomy" id="4540"/>
    <lineage>
        <taxon>Eukaryota</taxon>
        <taxon>Viridiplantae</taxon>
        <taxon>Streptophyta</taxon>
        <taxon>Embryophyta</taxon>
        <taxon>Tracheophyta</taxon>
        <taxon>Spermatophyta</taxon>
        <taxon>Magnoliopsida</taxon>
        <taxon>Liliopsida</taxon>
        <taxon>Poales</taxon>
        <taxon>Poaceae</taxon>
        <taxon>PACMAD clade</taxon>
        <taxon>Panicoideae</taxon>
        <taxon>Panicodae</taxon>
        <taxon>Paniceae</taxon>
        <taxon>Panicinae</taxon>
        <taxon>Panicum</taxon>
        <taxon>Panicum sect. Panicum</taxon>
    </lineage>
</organism>
<feature type="compositionally biased region" description="Polar residues" evidence="4">
    <location>
        <begin position="129"/>
        <end position="138"/>
    </location>
</feature>
<name>A0A3L6Q021_PANMI</name>
<keyword evidence="3" id="KW-0063">Aspartyl esterase</keyword>
<dbReference type="UniPathway" id="UPA00545">
    <property type="reaction ID" value="UER00823"/>
</dbReference>
<dbReference type="OrthoDB" id="687918at2759"/>
<feature type="compositionally biased region" description="Low complexity" evidence="4">
    <location>
        <begin position="141"/>
        <end position="150"/>
    </location>
</feature>
<feature type="compositionally biased region" description="Low complexity" evidence="4">
    <location>
        <begin position="109"/>
        <end position="128"/>
    </location>
</feature>
<dbReference type="STRING" id="4540.A0A3L6Q021"/>
<evidence type="ECO:0000313" key="7">
    <source>
        <dbReference type="Proteomes" id="UP000275267"/>
    </source>
</evidence>
<keyword evidence="7" id="KW-1185">Reference proteome</keyword>
<evidence type="ECO:0000256" key="4">
    <source>
        <dbReference type="SAM" id="MobiDB-lite"/>
    </source>
</evidence>
<evidence type="ECO:0000313" key="6">
    <source>
        <dbReference type="EMBL" id="RLM66286.1"/>
    </source>
</evidence>
<feature type="domain" description="Pectinesterase catalytic" evidence="5">
    <location>
        <begin position="32"/>
        <end position="106"/>
    </location>
</feature>
<keyword evidence="2" id="KW-0378">Hydrolase</keyword>
<dbReference type="Pfam" id="PF01095">
    <property type="entry name" value="Pectinesterase"/>
    <property type="match status" value="1"/>
</dbReference>
<dbReference type="InterPro" id="IPR012334">
    <property type="entry name" value="Pectin_lyas_fold"/>
</dbReference>
<dbReference type="InterPro" id="IPR000070">
    <property type="entry name" value="Pectinesterase_cat"/>
</dbReference>
<feature type="region of interest" description="Disordered" evidence="4">
    <location>
        <begin position="109"/>
        <end position="204"/>
    </location>
</feature>
<evidence type="ECO:0000259" key="5">
    <source>
        <dbReference type="Pfam" id="PF01095"/>
    </source>
</evidence>
<dbReference type="PANTHER" id="PTHR31707">
    <property type="entry name" value="PECTINESTERASE"/>
    <property type="match status" value="1"/>
</dbReference>
<accession>A0A3L6Q021</accession>
<dbReference type="PROSITE" id="PS51257">
    <property type="entry name" value="PROKAR_LIPOPROTEIN"/>
    <property type="match status" value="1"/>
</dbReference>
<dbReference type="Gene3D" id="2.160.20.10">
    <property type="entry name" value="Single-stranded right-handed beta-helix, Pectin lyase-like"/>
    <property type="match status" value="1"/>
</dbReference>
<proteinExistence type="predicted"/>
<evidence type="ECO:0000256" key="3">
    <source>
        <dbReference type="ARBA" id="ARBA00023085"/>
    </source>
</evidence>
<reference evidence="7" key="1">
    <citation type="journal article" date="2019" name="Nat. Commun.">
        <title>The genome of broomcorn millet.</title>
        <authorList>
            <person name="Zou C."/>
            <person name="Miki D."/>
            <person name="Li D."/>
            <person name="Tang Q."/>
            <person name="Xiao L."/>
            <person name="Rajput S."/>
            <person name="Deng P."/>
            <person name="Jia W."/>
            <person name="Huang R."/>
            <person name="Zhang M."/>
            <person name="Sun Y."/>
            <person name="Hu J."/>
            <person name="Fu X."/>
            <person name="Schnable P.S."/>
            <person name="Li F."/>
            <person name="Zhang H."/>
            <person name="Feng B."/>
            <person name="Zhu X."/>
            <person name="Liu R."/>
            <person name="Schnable J.C."/>
            <person name="Zhu J.-K."/>
            <person name="Zhang H."/>
        </authorList>
    </citation>
    <scope>NUCLEOTIDE SEQUENCE [LARGE SCALE GENOMIC DNA]</scope>
</reference>
<comment type="caution">
    <text evidence="6">The sequence shown here is derived from an EMBL/GenBank/DDBJ whole genome shotgun (WGS) entry which is preliminary data.</text>
</comment>
<dbReference type="InterPro" id="IPR011050">
    <property type="entry name" value="Pectin_lyase_fold/virulence"/>
</dbReference>
<evidence type="ECO:0000256" key="2">
    <source>
        <dbReference type="ARBA" id="ARBA00022801"/>
    </source>
</evidence>
<dbReference type="SUPFAM" id="SSF51126">
    <property type="entry name" value="Pectin lyase-like"/>
    <property type="match status" value="1"/>
</dbReference>
<evidence type="ECO:0000256" key="1">
    <source>
        <dbReference type="ARBA" id="ARBA00005184"/>
    </source>
</evidence>
<dbReference type="GO" id="GO:0045490">
    <property type="term" value="P:pectin catabolic process"/>
    <property type="evidence" value="ECO:0007669"/>
    <property type="project" value="UniProtKB-UniPathway"/>
</dbReference>
<dbReference type="EMBL" id="PQIB02000015">
    <property type="protein sequence ID" value="RLM66286.1"/>
    <property type="molecule type" value="Genomic_DNA"/>
</dbReference>
<protein>
    <recommendedName>
        <fullName evidence="5">Pectinesterase catalytic domain-containing protein</fullName>
    </recommendedName>
</protein>
<dbReference type="AlphaFoldDB" id="A0A3L6Q021"/>